<evidence type="ECO:0000259" key="10">
    <source>
        <dbReference type="Pfam" id="PF02870"/>
    </source>
</evidence>
<dbReference type="InterPro" id="IPR036217">
    <property type="entry name" value="MethylDNA_cys_MeTrfase_DNAb"/>
</dbReference>
<evidence type="ECO:0000259" key="9">
    <source>
        <dbReference type="Pfam" id="PF01035"/>
    </source>
</evidence>
<feature type="domain" description="Methylated-DNA-[protein]-cysteine S-methyltransferase DNA binding" evidence="9">
    <location>
        <begin position="79"/>
        <end position="163"/>
    </location>
</feature>
<keyword evidence="6" id="KW-0227">DNA damage</keyword>
<organism evidence="11 14">
    <name type="scientific">Helicobacter typhlonius</name>
    <dbReference type="NCBI Taxonomy" id="76936"/>
    <lineage>
        <taxon>Bacteria</taxon>
        <taxon>Pseudomonadati</taxon>
        <taxon>Campylobacterota</taxon>
        <taxon>Epsilonproteobacteria</taxon>
        <taxon>Campylobacterales</taxon>
        <taxon>Helicobacteraceae</taxon>
        <taxon>Helicobacter</taxon>
    </lineage>
</organism>
<dbReference type="Pfam" id="PF01035">
    <property type="entry name" value="DNA_binding_1"/>
    <property type="match status" value="1"/>
</dbReference>
<dbReference type="PANTHER" id="PTHR10815">
    <property type="entry name" value="METHYLATED-DNA--PROTEIN-CYSTEINE METHYLTRANSFERASE"/>
    <property type="match status" value="1"/>
</dbReference>
<evidence type="ECO:0000313" key="14">
    <source>
        <dbReference type="Proteomes" id="UP000064525"/>
    </source>
</evidence>
<evidence type="ECO:0000313" key="12">
    <source>
        <dbReference type="EMBL" id="TLD78322.1"/>
    </source>
</evidence>
<dbReference type="InterPro" id="IPR036631">
    <property type="entry name" value="MGMT_N_sf"/>
</dbReference>
<dbReference type="CDD" id="cd06445">
    <property type="entry name" value="ATase"/>
    <property type="match status" value="1"/>
</dbReference>
<dbReference type="Pfam" id="PF02870">
    <property type="entry name" value="Methyltransf_1N"/>
    <property type="match status" value="1"/>
</dbReference>
<protein>
    <recommendedName>
        <fullName evidence="3">methylated-DNA--[protein]-cysteine S-methyltransferase</fullName>
        <ecNumber evidence="3">2.1.1.63</ecNumber>
    </recommendedName>
</protein>
<dbReference type="SUPFAM" id="SSF53155">
    <property type="entry name" value="Methylated DNA-protein cysteine methyltransferase domain"/>
    <property type="match status" value="1"/>
</dbReference>
<name>A0A099UIY1_9HELI</name>
<dbReference type="PATRIC" id="fig|76936.10.peg.24"/>
<dbReference type="KEGG" id="hty:BN2458_PEG0025"/>
<evidence type="ECO:0000313" key="11">
    <source>
        <dbReference type="EMBL" id="CUU38912.1"/>
    </source>
</evidence>
<dbReference type="NCBIfam" id="TIGR00589">
    <property type="entry name" value="ogt"/>
    <property type="match status" value="1"/>
</dbReference>
<dbReference type="Proteomes" id="UP000029925">
    <property type="component" value="Unassembled WGS sequence"/>
</dbReference>
<evidence type="ECO:0000313" key="13">
    <source>
        <dbReference type="Proteomes" id="UP000029925"/>
    </source>
</evidence>
<dbReference type="InterPro" id="IPR008332">
    <property type="entry name" value="MethylG_MeTrfase_N"/>
</dbReference>
<keyword evidence="7" id="KW-0234">DNA repair</keyword>
<evidence type="ECO:0000256" key="7">
    <source>
        <dbReference type="ARBA" id="ARBA00023204"/>
    </source>
</evidence>
<evidence type="ECO:0000256" key="8">
    <source>
        <dbReference type="ARBA" id="ARBA00049348"/>
    </source>
</evidence>
<proteinExistence type="inferred from homology"/>
<keyword evidence="4 11" id="KW-0489">Methyltransferase</keyword>
<dbReference type="AlphaFoldDB" id="A0A099UIY1"/>
<evidence type="ECO:0000256" key="5">
    <source>
        <dbReference type="ARBA" id="ARBA00022679"/>
    </source>
</evidence>
<dbReference type="GeneID" id="78150409"/>
<dbReference type="InterPro" id="IPR001497">
    <property type="entry name" value="MethylDNA_cys_MeTrfase_AS"/>
</dbReference>
<feature type="domain" description="Methylguanine DNA methyltransferase ribonuclease-like" evidence="10">
    <location>
        <begin position="3"/>
        <end position="71"/>
    </location>
</feature>
<evidence type="ECO:0000256" key="6">
    <source>
        <dbReference type="ARBA" id="ARBA00022763"/>
    </source>
</evidence>
<gene>
    <name evidence="11" type="ORF">BN2458_PEG0025</name>
    <name evidence="12" type="ORF">LS75_006875</name>
</gene>
<keyword evidence="5 11" id="KW-0808">Transferase</keyword>
<comment type="catalytic activity">
    <reaction evidence="8">
        <text>a 6-O-methyl-2'-deoxyguanosine in DNA + L-cysteinyl-[protein] = S-methyl-L-cysteinyl-[protein] + a 2'-deoxyguanosine in DNA</text>
        <dbReference type="Rhea" id="RHEA:24000"/>
        <dbReference type="Rhea" id="RHEA-COMP:10131"/>
        <dbReference type="Rhea" id="RHEA-COMP:10132"/>
        <dbReference type="Rhea" id="RHEA-COMP:11367"/>
        <dbReference type="Rhea" id="RHEA-COMP:11368"/>
        <dbReference type="ChEBI" id="CHEBI:29950"/>
        <dbReference type="ChEBI" id="CHEBI:82612"/>
        <dbReference type="ChEBI" id="CHEBI:85445"/>
        <dbReference type="ChEBI" id="CHEBI:85448"/>
        <dbReference type="EC" id="2.1.1.63"/>
    </reaction>
</comment>
<comment type="similarity">
    <text evidence="2">Belongs to the MGMT family.</text>
</comment>
<dbReference type="PROSITE" id="PS00374">
    <property type="entry name" value="MGMT"/>
    <property type="match status" value="1"/>
</dbReference>
<keyword evidence="13" id="KW-1185">Reference proteome</keyword>
<dbReference type="InterPro" id="IPR014048">
    <property type="entry name" value="MethylDNA_cys_MeTrfase_DNA-bd"/>
</dbReference>
<dbReference type="EMBL" id="LN907858">
    <property type="protein sequence ID" value="CUU38912.1"/>
    <property type="molecule type" value="Genomic_DNA"/>
</dbReference>
<reference evidence="11" key="3">
    <citation type="submission" date="2015-11" db="EMBL/GenBank/DDBJ databases">
        <authorList>
            <person name="Zhang Y."/>
            <person name="Guo Z."/>
        </authorList>
    </citation>
    <scope>NUCLEOTIDE SEQUENCE</scope>
    <source>
        <strain evidence="11">1</strain>
    </source>
</reference>
<comment type="catalytic activity">
    <reaction evidence="1">
        <text>a 4-O-methyl-thymidine in DNA + L-cysteinyl-[protein] = a thymidine in DNA + S-methyl-L-cysteinyl-[protein]</text>
        <dbReference type="Rhea" id="RHEA:53428"/>
        <dbReference type="Rhea" id="RHEA-COMP:10131"/>
        <dbReference type="Rhea" id="RHEA-COMP:10132"/>
        <dbReference type="Rhea" id="RHEA-COMP:13555"/>
        <dbReference type="Rhea" id="RHEA-COMP:13556"/>
        <dbReference type="ChEBI" id="CHEBI:29950"/>
        <dbReference type="ChEBI" id="CHEBI:82612"/>
        <dbReference type="ChEBI" id="CHEBI:137386"/>
        <dbReference type="ChEBI" id="CHEBI:137387"/>
        <dbReference type="EC" id="2.1.1.63"/>
    </reaction>
</comment>
<dbReference type="EC" id="2.1.1.63" evidence="3"/>
<dbReference type="RefSeq" id="WP_034342501.1">
    <property type="nucleotide sequence ID" value="NZ_CAOMNX010000007.1"/>
</dbReference>
<dbReference type="GO" id="GO:0032259">
    <property type="term" value="P:methylation"/>
    <property type="evidence" value="ECO:0007669"/>
    <property type="project" value="UniProtKB-KW"/>
</dbReference>
<reference evidence="12 13" key="1">
    <citation type="journal article" date="2014" name="Genome Announc.">
        <title>Draft genome sequences of eight enterohepatic helicobacter species isolated from both laboratory and wild rodents.</title>
        <authorList>
            <person name="Sheh A."/>
            <person name="Shen Z."/>
            <person name="Fox J.G."/>
        </authorList>
    </citation>
    <scope>NUCLEOTIDE SEQUENCE [LARGE SCALE GENOMIC DNA]</scope>
    <source>
        <strain evidence="12 13">MIT 98-6810</strain>
    </source>
</reference>
<dbReference type="Gene3D" id="1.10.10.10">
    <property type="entry name" value="Winged helix-like DNA-binding domain superfamily/Winged helix DNA-binding domain"/>
    <property type="match status" value="1"/>
</dbReference>
<dbReference type="OrthoDB" id="9802228at2"/>
<dbReference type="PANTHER" id="PTHR10815:SF5">
    <property type="entry name" value="METHYLATED-DNA--PROTEIN-CYSTEINE METHYLTRANSFERASE"/>
    <property type="match status" value="1"/>
</dbReference>
<dbReference type="GO" id="GO:0006281">
    <property type="term" value="P:DNA repair"/>
    <property type="evidence" value="ECO:0007669"/>
    <property type="project" value="UniProtKB-KW"/>
</dbReference>
<evidence type="ECO:0000256" key="4">
    <source>
        <dbReference type="ARBA" id="ARBA00022603"/>
    </source>
</evidence>
<evidence type="ECO:0000256" key="1">
    <source>
        <dbReference type="ARBA" id="ARBA00001286"/>
    </source>
</evidence>
<dbReference type="InterPro" id="IPR036388">
    <property type="entry name" value="WH-like_DNA-bd_sf"/>
</dbReference>
<dbReference type="GO" id="GO:0003908">
    <property type="term" value="F:methylated-DNA-[protein]-cysteine S-methyltransferase activity"/>
    <property type="evidence" value="ECO:0007669"/>
    <property type="project" value="UniProtKB-EC"/>
</dbReference>
<accession>A0A099UIY1</accession>
<sequence>MIYTQQFHSPLGTIALASDESALLGLWFEGQKYFTLPKDCVREQTPILAQTQQWLEIYFSGEIPHFTPPLAPLHTQSTPFRESVWTILRTIPYGRTITYKEIAQTLACQRGIAKMSAQAVGGAVGANPIALLIPCHRVIGSDKSLTGYAGGLKRKEWLLGLERGSLKAIK</sequence>
<evidence type="ECO:0000256" key="3">
    <source>
        <dbReference type="ARBA" id="ARBA00011918"/>
    </source>
</evidence>
<dbReference type="EMBL" id="JRPF02000007">
    <property type="protein sequence ID" value="TLD78322.1"/>
    <property type="molecule type" value="Genomic_DNA"/>
</dbReference>
<dbReference type="STRING" id="76936.BN2458_PEG0025"/>
<reference evidence="14" key="2">
    <citation type="submission" date="2015-11" db="EMBL/GenBank/DDBJ databases">
        <authorList>
            <person name="Anvar S.Y."/>
        </authorList>
    </citation>
    <scope>NUCLEOTIDE SEQUENCE [LARGE SCALE GENOMIC DNA]</scope>
</reference>
<evidence type="ECO:0000256" key="2">
    <source>
        <dbReference type="ARBA" id="ARBA00008711"/>
    </source>
</evidence>
<dbReference type="SUPFAM" id="SSF46767">
    <property type="entry name" value="Methylated DNA-protein cysteine methyltransferase, C-terminal domain"/>
    <property type="match status" value="1"/>
</dbReference>
<dbReference type="Proteomes" id="UP000064525">
    <property type="component" value="Chromosome I"/>
</dbReference>
<dbReference type="Gene3D" id="3.30.160.70">
    <property type="entry name" value="Methylated DNA-protein cysteine methyltransferase domain"/>
    <property type="match status" value="1"/>
</dbReference>
<dbReference type="FunFam" id="1.10.10.10:FF:000214">
    <property type="entry name" value="Methylated-DNA--protein-cysteine methyltransferase"/>
    <property type="match status" value="1"/>
</dbReference>